<keyword evidence="2" id="KW-1185">Reference proteome</keyword>
<dbReference type="OrthoDB" id="432528at2759"/>
<protein>
    <submittedName>
        <fullName evidence="1">Uncharacterized protein</fullName>
    </submittedName>
</protein>
<dbReference type="Proteomes" id="UP000265703">
    <property type="component" value="Unassembled WGS sequence"/>
</dbReference>
<proteinExistence type="predicted"/>
<reference evidence="1 2" key="1">
    <citation type="submission" date="2018-06" db="EMBL/GenBank/DDBJ databases">
        <title>Comparative genomics reveals the genomic features of Rhizophagus irregularis, R. cerebriforme, R. diaphanum and Gigaspora rosea, and their symbiotic lifestyle signature.</title>
        <authorList>
            <person name="Morin E."/>
            <person name="San Clemente H."/>
            <person name="Chen E.C.H."/>
            <person name="De La Providencia I."/>
            <person name="Hainaut M."/>
            <person name="Kuo A."/>
            <person name="Kohler A."/>
            <person name="Murat C."/>
            <person name="Tang N."/>
            <person name="Roy S."/>
            <person name="Loubradou J."/>
            <person name="Henrissat B."/>
            <person name="Grigoriev I.V."/>
            <person name="Corradi N."/>
            <person name="Roux C."/>
            <person name="Martin F.M."/>
        </authorList>
    </citation>
    <scope>NUCLEOTIDE SEQUENCE [LARGE SCALE GENOMIC DNA]</scope>
    <source>
        <strain evidence="1 2">DAOM 227022</strain>
    </source>
</reference>
<sequence>MLQKSLYIIYYIINSISTDSTRYLNDYFYLDVSVAFNTQNLPWIILSGANNIISPGINTIVLLHYSATFVKGGANNNTFRDWNRFDQNQFNQKLN</sequence>
<name>A0A397S495_9GLOM</name>
<evidence type="ECO:0000313" key="2">
    <source>
        <dbReference type="Proteomes" id="UP000265703"/>
    </source>
</evidence>
<comment type="caution">
    <text evidence="1">The sequence shown here is derived from an EMBL/GenBank/DDBJ whole genome shotgun (WGS) entry which is preliminary data.</text>
</comment>
<dbReference type="EMBL" id="QKYT01000826">
    <property type="protein sequence ID" value="RIA81243.1"/>
    <property type="molecule type" value="Genomic_DNA"/>
</dbReference>
<organism evidence="1 2">
    <name type="scientific">Glomus cerebriforme</name>
    <dbReference type="NCBI Taxonomy" id="658196"/>
    <lineage>
        <taxon>Eukaryota</taxon>
        <taxon>Fungi</taxon>
        <taxon>Fungi incertae sedis</taxon>
        <taxon>Mucoromycota</taxon>
        <taxon>Glomeromycotina</taxon>
        <taxon>Glomeromycetes</taxon>
        <taxon>Glomerales</taxon>
        <taxon>Glomeraceae</taxon>
        <taxon>Glomus</taxon>
    </lineage>
</organism>
<evidence type="ECO:0000313" key="1">
    <source>
        <dbReference type="EMBL" id="RIA81243.1"/>
    </source>
</evidence>
<accession>A0A397S495</accession>
<gene>
    <name evidence="1" type="ORF">C1645_837323</name>
</gene>
<dbReference type="AlphaFoldDB" id="A0A397S495"/>